<evidence type="ECO:0000256" key="1">
    <source>
        <dbReference type="SAM" id="MobiDB-lite"/>
    </source>
</evidence>
<dbReference type="NCBIfam" id="TIGR01603">
    <property type="entry name" value="maj_tail_phi13"/>
    <property type="match status" value="1"/>
</dbReference>
<feature type="region of interest" description="Disordered" evidence="1">
    <location>
        <begin position="135"/>
        <end position="192"/>
    </location>
</feature>
<dbReference type="InterPro" id="IPR006490">
    <property type="entry name" value="Maj_tail_phi13"/>
</dbReference>
<dbReference type="RefSeq" id="WP_125442440.1">
    <property type="nucleotide sequence ID" value="NZ_RJOO01000003.1"/>
</dbReference>
<sequence length="192" mass="21434">MTTEKNKVTFGLENVHWVEIESESEEGVLTYGNTVHPQRGAVELTLDPSGDTNIFKADNVNYHTSESNDGYTGKLKIAKLTDLFCQNILGEVLDPTSKVMTEVANAKKKRFALMFQIEGDSKGTRHVLYNCSAQRPSGGSATKDGGNVNTTELNFNASPRPLDKVVKRRTTEETPEDTYKKWFDKPFEPNQV</sequence>
<proteinExistence type="predicted"/>
<dbReference type="Proteomes" id="UP000267137">
    <property type="component" value="Unassembled WGS sequence"/>
</dbReference>
<feature type="compositionally biased region" description="Polar residues" evidence="1">
    <location>
        <begin position="147"/>
        <end position="157"/>
    </location>
</feature>
<name>A0AAE8KBL5_STRIT</name>
<accession>A0AAE8KBL5</accession>
<dbReference type="AlphaFoldDB" id="A0AAE8KBL5"/>
<dbReference type="EMBL" id="RJOO01000003">
    <property type="protein sequence ID" value="RSJ23152.1"/>
    <property type="molecule type" value="Genomic_DNA"/>
</dbReference>
<comment type="caution">
    <text evidence="2">The sequence shown here is derived from an EMBL/GenBank/DDBJ whole genome shotgun (WGS) entry which is preliminary data.</text>
</comment>
<reference evidence="2 3" key="1">
    <citation type="submission" date="2018-11" db="EMBL/GenBank/DDBJ databases">
        <title>Species Designations Belie Phenotypic and Genotypic Heterogeneity in Oral Streptococci.</title>
        <authorList>
            <person name="Velsko I."/>
        </authorList>
    </citation>
    <scope>NUCLEOTIDE SEQUENCE [LARGE SCALE GENOMIC DNA]</scope>
    <source>
        <strain evidence="2 3">KLC02</strain>
    </source>
</reference>
<feature type="compositionally biased region" description="Basic and acidic residues" evidence="1">
    <location>
        <begin position="161"/>
        <end position="192"/>
    </location>
</feature>
<evidence type="ECO:0000313" key="3">
    <source>
        <dbReference type="Proteomes" id="UP000267137"/>
    </source>
</evidence>
<evidence type="ECO:0008006" key="4">
    <source>
        <dbReference type="Google" id="ProtNLM"/>
    </source>
</evidence>
<organism evidence="2 3">
    <name type="scientific">Streptococcus intermedius</name>
    <dbReference type="NCBI Taxonomy" id="1338"/>
    <lineage>
        <taxon>Bacteria</taxon>
        <taxon>Bacillati</taxon>
        <taxon>Bacillota</taxon>
        <taxon>Bacilli</taxon>
        <taxon>Lactobacillales</taxon>
        <taxon>Streptococcaceae</taxon>
        <taxon>Streptococcus</taxon>
        <taxon>Streptococcus anginosus group</taxon>
    </lineage>
</organism>
<gene>
    <name evidence="2" type="ORF">D8827_05730</name>
</gene>
<evidence type="ECO:0000313" key="2">
    <source>
        <dbReference type="EMBL" id="RSJ23152.1"/>
    </source>
</evidence>
<protein>
    <recommendedName>
        <fullName evidence="4">Phage major tail protein</fullName>
    </recommendedName>
</protein>